<dbReference type="InterPro" id="IPR043917">
    <property type="entry name" value="DUF5753"/>
</dbReference>
<feature type="domain" description="HTH cro/C1-type" evidence="1">
    <location>
        <begin position="16"/>
        <end position="71"/>
    </location>
</feature>
<name>A0A918AGQ3_9PSEU</name>
<dbReference type="InterPro" id="IPR010982">
    <property type="entry name" value="Lambda_DNA-bd_dom_sf"/>
</dbReference>
<dbReference type="GO" id="GO:0003677">
    <property type="term" value="F:DNA binding"/>
    <property type="evidence" value="ECO:0007669"/>
    <property type="project" value="InterPro"/>
</dbReference>
<evidence type="ECO:0000259" key="1">
    <source>
        <dbReference type="SMART" id="SM00530"/>
    </source>
</evidence>
<gene>
    <name evidence="2" type="ORF">GCM10010185_05730</name>
</gene>
<dbReference type="SMART" id="SM00530">
    <property type="entry name" value="HTH_XRE"/>
    <property type="match status" value="1"/>
</dbReference>
<reference evidence="2" key="2">
    <citation type="submission" date="2020-09" db="EMBL/GenBank/DDBJ databases">
        <authorList>
            <person name="Sun Q."/>
            <person name="Ohkuma M."/>
        </authorList>
    </citation>
    <scope>NUCLEOTIDE SEQUENCE</scope>
    <source>
        <strain evidence="2">JCM 3313</strain>
    </source>
</reference>
<keyword evidence="3" id="KW-1185">Reference proteome</keyword>
<dbReference type="SUPFAM" id="SSF47413">
    <property type="entry name" value="lambda repressor-like DNA-binding domains"/>
    <property type="match status" value="1"/>
</dbReference>
<dbReference type="EMBL" id="BMRG01000001">
    <property type="protein sequence ID" value="GGP37235.1"/>
    <property type="molecule type" value="Genomic_DNA"/>
</dbReference>
<evidence type="ECO:0000313" key="2">
    <source>
        <dbReference type="EMBL" id="GGP37235.1"/>
    </source>
</evidence>
<proteinExistence type="predicted"/>
<dbReference type="Gene3D" id="1.10.260.40">
    <property type="entry name" value="lambda repressor-like DNA-binding domains"/>
    <property type="match status" value="1"/>
</dbReference>
<dbReference type="RefSeq" id="WP_189221424.1">
    <property type="nucleotide sequence ID" value="NZ_BMRG01000001.1"/>
</dbReference>
<dbReference type="Pfam" id="PF19054">
    <property type="entry name" value="DUF5753"/>
    <property type="match status" value="1"/>
</dbReference>
<dbReference type="Proteomes" id="UP000639606">
    <property type="component" value="Unassembled WGS sequence"/>
</dbReference>
<dbReference type="CDD" id="cd00093">
    <property type="entry name" value="HTH_XRE"/>
    <property type="match status" value="1"/>
</dbReference>
<organism evidence="2 3">
    <name type="scientific">Saccharothrix coeruleofusca</name>
    <dbReference type="NCBI Taxonomy" id="33919"/>
    <lineage>
        <taxon>Bacteria</taxon>
        <taxon>Bacillati</taxon>
        <taxon>Actinomycetota</taxon>
        <taxon>Actinomycetes</taxon>
        <taxon>Pseudonocardiales</taxon>
        <taxon>Pseudonocardiaceae</taxon>
        <taxon>Saccharothrix</taxon>
    </lineage>
</organism>
<dbReference type="Pfam" id="PF13560">
    <property type="entry name" value="HTH_31"/>
    <property type="match status" value="1"/>
</dbReference>
<sequence>MRDTSPTIYKQKLGEALVKARETADVQREEAARTLRCSVSKIRTIEKGEVSIRSSELRDLLDLYGVGGDERADIEHLADIARQRRPRTPWGGAVPDRLRRFFDLEETATAIHAYSPWLLQGLAQTEQYARAVIGTNPDLASEDIDRLVQARLARQARLSSERPPAIRWVIDEHVLRMPVGGREVMRGQLAHLAAIGRKGVGELRVIPTEIGAHAGCGIPFLVLTDNDGKRAIYVETLTDGRFVDDAERVERYENAMREMTAVALSHEDSLSLVDTVLSRL</sequence>
<comment type="caution">
    <text evidence="2">The sequence shown here is derived from an EMBL/GenBank/DDBJ whole genome shotgun (WGS) entry which is preliminary data.</text>
</comment>
<evidence type="ECO:0000313" key="3">
    <source>
        <dbReference type="Proteomes" id="UP000639606"/>
    </source>
</evidence>
<dbReference type="InterPro" id="IPR001387">
    <property type="entry name" value="Cro/C1-type_HTH"/>
</dbReference>
<protein>
    <submittedName>
        <fullName evidence="2">Transcriptional regulator</fullName>
    </submittedName>
</protein>
<dbReference type="AlphaFoldDB" id="A0A918AGQ3"/>
<reference evidence="2" key="1">
    <citation type="journal article" date="2014" name="Int. J. Syst. Evol. Microbiol.">
        <title>Complete genome sequence of Corynebacterium casei LMG S-19264T (=DSM 44701T), isolated from a smear-ripened cheese.</title>
        <authorList>
            <consortium name="US DOE Joint Genome Institute (JGI-PGF)"/>
            <person name="Walter F."/>
            <person name="Albersmeier A."/>
            <person name="Kalinowski J."/>
            <person name="Ruckert C."/>
        </authorList>
    </citation>
    <scope>NUCLEOTIDE SEQUENCE</scope>
    <source>
        <strain evidence="2">JCM 3313</strain>
    </source>
</reference>
<accession>A0A918AGQ3</accession>